<gene>
    <name evidence="2" type="ORF">DFR75_112168</name>
</gene>
<name>A0A4R6NZ43_NOCIG</name>
<feature type="compositionally biased region" description="Low complexity" evidence="1">
    <location>
        <begin position="192"/>
        <end position="204"/>
    </location>
</feature>
<evidence type="ECO:0000256" key="1">
    <source>
        <dbReference type="SAM" id="MobiDB-lite"/>
    </source>
</evidence>
<proteinExistence type="predicted"/>
<dbReference type="EMBL" id="SNXK01000012">
    <property type="protein sequence ID" value="TDP29899.1"/>
    <property type="molecule type" value="Genomic_DNA"/>
</dbReference>
<evidence type="ECO:0000313" key="2">
    <source>
        <dbReference type="EMBL" id="TDP29899.1"/>
    </source>
</evidence>
<feature type="region of interest" description="Disordered" evidence="1">
    <location>
        <begin position="187"/>
        <end position="213"/>
    </location>
</feature>
<sequence length="213" mass="23355">MDISAAAAPKSDQINADDLMSGPRVVTIVETRKGNAEQPVEIVTAEFGPKRPYRPGKSMIRVLINAWGADSKVYAGRRLKLYRDPEIKFGPEKVGGIRISHMSHIGKRLTLALTVTRGKRSPFVVEPLPDGPPPITDAQADEIIVDIRSAADREALAAIWAQLKTFDLGEHRNPLVQLWKERATAIANSETAPPADDVQDAPADYYDDVPPEQ</sequence>
<comment type="caution">
    <text evidence="2">The sequence shown here is derived from an EMBL/GenBank/DDBJ whole genome shotgun (WGS) entry which is preliminary data.</text>
</comment>
<dbReference type="RefSeq" id="WP_067496651.1">
    <property type="nucleotide sequence ID" value="NZ_SNXK01000012.1"/>
</dbReference>
<evidence type="ECO:0000313" key="3">
    <source>
        <dbReference type="Proteomes" id="UP000295087"/>
    </source>
</evidence>
<dbReference type="Proteomes" id="UP000295087">
    <property type="component" value="Unassembled WGS sequence"/>
</dbReference>
<dbReference type="AlphaFoldDB" id="A0A4R6NZ43"/>
<protein>
    <submittedName>
        <fullName evidence="2">Uncharacterized protein</fullName>
    </submittedName>
</protein>
<accession>A0A4R6NZ43</accession>
<keyword evidence="3" id="KW-1185">Reference proteome</keyword>
<reference evidence="2 3" key="1">
    <citation type="submission" date="2019-03" db="EMBL/GenBank/DDBJ databases">
        <title>Genomic Encyclopedia of Type Strains, Phase IV (KMG-IV): sequencing the most valuable type-strain genomes for metagenomic binning, comparative biology and taxonomic classification.</title>
        <authorList>
            <person name="Goeker M."/>
        </authorList>
    </citation>
    <scope>NUCLEOTIDE SEQUENCE [LARGE SCALE GENOMIC DNA]</scope>
    <source>
        <strain evidence="2 3">DSM 44496</strain>
    </source>
</reference>
<organism evidence="2 3">
    <name type="scientific">Nocardia ignorata</name>
    <dbReference type="NCBI Taxonomy" id="145285"/>
    <lineage>
        <taxon>Bacteria</taxon>
        <taxon>Bacillati</taxon>
        <taxon>Actinomycetota</taxon>
        <taxon>Actinomycetes</taxon>
        <taxon>Mycobacteriales</taxon>
        <taxon>Nocardiaceae</taxon>
        <taxon>Nocardia</taxon>
    </lineage>
</organism>